<dbReference type="Pfam" id="PF08275">
    <property type="entry name" value="DNAG_N"/>
    <property type="match status" value="1"/>
</dbReference>
<dbReference type="Gene3D" id="3.90.980.10">
    <property type="entry name" value="DNA primase, catalytic core, N-terminal domain"/>
    <property type="match status" value="1"/>
</dbReference>
<reference evidence="12 13" key="1">
    <citation type="submission" date="2019-03" db="EMBL/GenBank/DDBJ databases">
        <title>Genomic Encyclopedia of Type Strains, Phase IV (KMG-IV): sequencing the most valuable type-strain genomes for metagenomic binning, comparative biology and taxonomic classification.</title>
        <authorList>
            <person name="Goeker M."/>
        </authorList>
    </citation>
    <scope>NUCLEOTIDE SEQUENCE [LARGE SCALE GENOMIC DNA]</scope>
    <source>
        <strain evidence="12 13">DSM 103792</strain>
    </source>
</reference>
<feature type="domain" description="Toprim" evidence="11">
    <location>
        <begin position="260"/>
        <end position="343"/>
    </location>
</feature>
<evidence type="ECO:0000256" key="4">
    <source>
        <dbReference type="ARBA" id="ARBA00022695"/>
    </source>
</evidence>
<keyword evidence="9" id="KW-0804">Transcription</keyword>
<keyword evidence="4" id="KW-0548">Nucleotidyltransferase</keyword>
<dbReference type="PANTHER" id="PTHR30313">
    <property type="entry name" value="DNA PRIMASE"/>
    <property type="match status" value="1"/>
</dbReference>
<protein>
    <submittedName>
        <fullName evidence="12">DNA primase catalytic core</fullName>
    </submittedName>
</protein>
<evidence type="ECO:0000256" key="7">
    <source>
        <dbReference type="ARBA" id="ARBA00022771"/>
    </source>
</evidence>
<dbReference type="Gene3D" id="3.40.1360.10">
    <property type="match status" value="1"/>
</dbReference>
<keyword evidence="8" id="KW-0862">Zinc</keyword>
<dbReference type="Pfam" id="PF01807">
    <property type="entry name" value="Zn_ribbon_DnaG"/>
    <property type="match status" value="1"/>
</dbReference>
<proteinExistence type="predicted"/>
<gene>
    <name evidence="12" type="ORF">EV696_101295</name>
</gene>
<dbReference type="Gene3D" id="3.90.580.10">
    <property type="entry name" value="Zinc finger, CHC2-type domain"/>
    <property type="match status" value="1"/>
</dbReference>
<evidence type="ECO:0000313" key="13">
    <source>
        <dbReference type="Proteomes" id="UP000295375"/>
    </source>
</evidence>
<evidence type="ECO:0000256" key="6">
    <source>
        <dbReference type="ARBA" id="ARBA00022723"/>
    </source>
</evidence>
<evidence type="ECO:0000256" key="3">
    <source>
        <dbReference type="ARBA" id="ARBA00022679"/>
    </source>
</evidence>
<keyword evidence="13" id="KW-1185">Reference proteome</keyword>
<evidence type="ECO:0000256" key="9">
    <source>
        <dbReference type="ARBA" id="ARBA00023163"/>
    </source>
</evidence>
<dbReference type="GO" id="GO:1990077">
    <property type="term" value="C:primosome complex"/>
    <property type="evidence" value="ECO:0007669"/>
    <property type="project" value="UniProtKB-KW"/>
</dbReference>
<dbReference type="InterPro" id="IPR002694">
    <property type="entry name" value="Znf_CHC2"/>
</dbReference>
<evidence type="ECO:0000256" key="5">
    <source>
        <dbReference type="ARBA" id="ARBA00022705"/>
    </source>
</evidence>
<dbReference type="SUPFAM" id="SSF56731">
    <property type="entry name" value="DNA primase core"/>
    <property type="match status" value="1"/>
</dbReference>
<evidence type="ECO:0000256" key="8">
    <source>
        <dbReference type="ARBA" id="ARBA00022833"/>
    </source>
</evidence>
<dbReference type="GO" id="GO:0003899">
    <property type="term" value="F:DNA-directed RNA polymerase activity"/>
    <property type="evidence" value="ECO:0007669"/>
    <property type="project" value="InterPro"/>
</dbReference>
<dbReference type="Proteomes" id="UP000295375">
    <property type="component" value="Unassembled WGS sequence"/>
</dbReference>
<evidence type="ECO:0000259" key="11">
    <source>
        <dbReference type="PROSITE" id="PS50880"/>
    </source>
</evidence>
<dbReference type="InterPro" id="IPR006171">
    <property type="entry name" value="TOPRIM_dom"/>
</dbReference>
<keyword evidence="1" id="KW-0240">DNA-directed RNA polymerase</keyword>
<dbReference type="EMBL" id="SNYM01000001">
    <property type="protein sequence ID" value="TDQ51321.1"/>
    <property type="molecule type" value="Genomic_DNA"/>
</dbReference>
<dbReference type="InterPro" id="IPR050219">
    <property type="entry name" value="DnaG_primase"/>
</dbReference>
<dbReference type="InterPro" id="IPR036977">
    <property type="entry name" value="DNA_primase_Znf_CHC2"/>
</dbReference>
<keyword evidence="5" id="KW-0235">DNA replication</keyword>
<dbReference type="GO" id="GO:0008270">
    <property type="term" value="F:zinc ion binding"/>
    <property type="evidence" value="ECO:0007669"/>
    <property type="project" value="UniProtKB-KW"/>
</dbReference>
<keyword evidence="2" id="KW-0639">Primosome</keyword>
<dbReference type="PROSITE" id="PS50880">
    <property type="entry name" value="TOPRIM"/>
    <property type="match status" value="1"/>
</dbReference>
<evidence type="ECO:0000256" key="2">
    <source>
        <dbReference type="ARBA" id="ARBA00022515"/>
    </source>
</evidence>
<feature type="region of interest" description="Disordered" evidence="10">
    <location>
        <begin position="926"/>
        <end position="995"/>
    </location>
</feature>
<comment type="caution">
    <text evidence="12">The sequence shown here is derived from an EMBL/GenBank/DDBJ whole genome shotgun (WGS) entry which is preliminary data.</text>
</comment>
<evidence type="ECO:0000256" key="1">
    <source>
        <dbReference type="ARBA" id="ARBA00022478"/>
    </source>
</evidence>
<name>A0A4R6UVR4_9GAMM</name>
<dbReference type="GO" id="GO:0000428">
    <property type="term" value="C:DNA-directed RNA polymerase complex"/>
    <property type="evidence" value="ECO:0007669"/>
    <property type="project" value="UniProtKB-KW"/>
</dbReference>
<dbReference type="InterPro" id="IPR037068">
    <property type="entry name" value="DNA_primase_core_N_sf"/>
</dbReference>
<dbReference type="OrthoDB" id="7465087at2"/>
<dbReference type="SUPFAM" id="SSF57783">
    <property type="entry name" value="Zinc beta-ribbon"/>
    <property type="match status" value="1"/>
</dbReference>
<keyword evidence="3" id="KW-0808">Transferase</keyword>
<dbReference type="GO" id="GO:0005737">
    <property type="term" value="C:cytoplasm"/>
    <property type="evidence" value="ECO:0007669"/>
    <property type="project" value="TreeGrafter"/>
</dbReference>
<dbReference type="SMART" id="SM00400">
    <property type="entry name" value="ZnF_CHCC"/>
    <property type="match status" value="1"/>
</dbReference>
<organism evidence="12 13">
    <name type="scientific">Permianibacter aggregans</name>
    <dbReference type="NCBI Taxonomy" id="1510150"/>
    <lineage>
        <taxon>Bacteria</taxon>
        <taxon>Pseudomonadati</taxon>
        <taxon>Pseudomonadota</taxon>
        <taxon>Gammaproteobacteria</taxon>
        <taxon>Pseudomonadales</taxon>
        <taxon>Pseudomonadaceae</taxon>
        <taxon>Permianibacter</taxon>
    </lineage>
</organism>
<dbReference type="Pfam" id="PF13155">
    <property type="entry name" value="Toprim_2"/>
    <property type="match status" value="1"/>
</dbReference>
<evidence type="ECO:0000256" key="10">
    <source>
        <dbReference type="SAM" id="MobiDB-lite"/>
    </source>
</evidence>
<keyword evidence="7" id="KW-0863">Zinc-finger</keyword>
<evidence type="ECO:0000313" key="12">
    <source>
        <dbReference type="EMBL" id="TDQ51321.1"/>
    </source>
</evidence>
<dbReference type="PANTHER" id="PTHR30313:SF2">
    <property type="entry name" value="DNA PRIMASE"/>
    <property type="match status" value="1"/>
</dbReference>
<dbReference type="GO" id="GO:0006269">
    <property type="term" value="P:DNA replication, synthesis of primer"/>
    <property type="evidence" value="ECO:0007669"/>
    <property type="project" value="UniProtKB-KW"/>
</dbReference>
<keyword evidence="6" id="KW-0479">Metal-binding</keyword>
<feature type="compositionally biased region" description="Basic and acidic residues" evidence="10">
    <location>
        <begin position="926"/>
        <end position="935"/>
    </location>
</feature>
<dbReference type="GO" id="GO:0003677">
    <property type="term" value="F:DNA binding"/>
    <property type="evidence" value="ECO:0007669"/>
    <property type="project" value="InterPro"/>
</dbReference>
<dbReference type="AlphaFoldDB" id="A0A4R6UVR4"/>
<sequence length="995" mass="110442">MARIPEDQIERLKTEVSLVRLVEAKGVELKKHGKDYLGRCPFHDDKTPSLVVTPESNLWHCLGACNVGGSVIDWVMKTESVSFRHAVELLRERSGMVEAAGPVIESRSKATQKKLTSPLVASDADDQTLLRRVVGFYHETLKQSPEALAYLEKRGLHSPELIDRFQLGYANRTLAYRLPDKKLKGGEIRTRLQQLGIFSDKGHEFLNGSFVVPLMDENGRVVQMYGRKLLDNLRVGTPKHLYLPGAHAGIFNAEALKATDEIIVCEALIDAMTFWVHGFRNVTTAYGINGFTDELLQAFVTHQIKRVLIAFDRDEAGDKAAAELAEKLIKNGIECYRVNFPKGMDANEYALQVKPAAKSLGLVLRKAEWMGKSSPVTARNNMDSGDEFTSLAAEVLPESASPIPESKPLNVDADVKESEAVFNFGERRYRVRGLAKNSSVELLKINLLVSQGEAFHVDTLDLYSAKARQAFIKQAGLEIGCGEDTLKSDLGKILLKLEELQEQQLKKVLEPKAAEIVIDDEDKAAALELLKSPNLLDRVLTDLKTCGVIGEDVNKLTAYLACTSRKLPKPLAILIQSSSAAGKSSLLDAVLSLMPDEERVQYSAMTGQSLFYMGETNLKHKILAIAEEAGAERASYALKLLQSDGALTMASTGKDPVSGNLVTQEYRVEGPVMIAMTTTAIDNDPELLNRCIVLTVNESREQTRAIHAQQRARRTLAGLQAQAEREHVLRLHRNAQRLLRPLAVMNPYAEQLTFIDNQTRTRRDHEKYLSLIDTMALLHQHQRPIKTTTHKGKPLEYLEVRLSDIALANRLAHEVLGRSLDELPPQTRNLLQAIHRMVEERSAALEMKRGDYRFSRREVRDYTQWGNTQLKLHIQRLEDMEYLIVHRGGRGSTLVYELAYNGEGDQGERFLPGLIDVAALGYDEKKSGPIDEKSAPSRGQVGPKSVGGRDGELAENLGDLAAESSSDDEDAESAHPACKNGVSYRNETTIAAKPN</sequence>
<accession>A0A4R6UVR4</accession>
<dbReference type="CDD" id="cd03364">
    <property type="entry name" value="TOPRIM_DnaG_primases"/>
    <property type="match status" value="1"/>
</dbReference>
<dbReference type="RefSeq" id="WP_133587217.1">
    <property type="nucleotide sequence ID" value="NZ_CP037953.1"/>
</dbReference>
<dbReference type="InterPro" id="IPR034151">
    <property type="entry name" value="TOPRIM_DnaG_bac"/>
</dbReference>
<dbReference type="InterPro" id="IPR013264">
    <property type="entry name" value="DNAG_N"/>
</dbReference>